<feature type="transmembrane region" description="Helical" evidence="11">
    <location>
        <begin position="309"/>
        <end position="332"/>
    </location>
</feature>
<feature type="domain" description="Methyl-accepting transducer" evidence="12">
    <location>
        <begin position="389"/>
        <end position="625"/>
    </location>
</feature>
<evidence type="ECO:0000313" key="15">
    <source>
        <dbReference type="Proteomes" id="UP000218595"/>
    </source>
</evidence>
<dbReference type="SMART" id="SM00304">
    <property type="entry name" value="HAMP"/>
    <property type="match status" value="1"/>
</dbReference>
<evidence type="ECO:0000259" key="13">
    <source>
        <dbReference type="PROSITE" id="PS50885"/>
    </source>
</evidence>
<keyword evidence="2" id="KW-1003">Cell membrane</keyword>
<dbReference type="SMART" id="SM00283">
    <property type="entry name" value="MA"/>
    <property type="match status" value="1"/>
</dbReference>
<proteinExistence type="inferred from homology"/>
<dbReference type="Gene3D" id="1.10.287.950">
    <property type="entry name" value="Methyl-accepting chemotaxis protein"/>
    <property type="match status" value="1"/>
</dbReference>
<evidence type="ECO:0000256" key="8">
    <source>
        <dbReference type="ARBA" id="ARBA00023224"/>
    </source>
</evidence>
<keyword evidence="3" id="KW-0488">Methylation</keyword>
<dbReference type="PROSITE" id="PS50111">
    <property type="entry name" value="CHEMOTAXIS_TRANSDUC_2"/>
    <property type="match status" value="1"/>
</dbReference>
<keyword evidence="4" id="KW-0145">Chemotaxis</keyword>
<evidence type="ECO:0000256" key="5">
    <source>
        <dbReference type="ARBA" id="ARBA00022692"/>
    </source>
</evidence>
<evidence type="ECO:0000259" key="12">
    <source>
        <dbReference type="PROSITE" id="PS50111"/>
    </source>
</evidence>
<protein>
    <submittedName>
        <fullName evidence="14">Methyl-accepting chemotaxis protein</fullName>
    </submittedName>
</protein>
<sequence length="661" mass="72888">MFRPVLALMNRARYAQKFSLIFTVFMLPFCWLSFDKLASIYQEHQSAQLELQGLEAVGKSLSEYKKAVEVAGLEVVANARNKPDIAELISKQADLLKQQTTGLNEWLKKSPFSDHIVTLNSPERTADSSQLLSVQYTEQARALQKRFNTIKEISASARLNQDDDPLVYRNMALLLDEILPLYQILAQTQSYASYVTAFGYLDSSTQSTVVNQLNNFDRFVQTGNNGLVNSDVRLLIDNAAQEAESRYKSSIIDLYSVTGSVYQKLMGTWLDRFNDYTPFLAKLDQATQSVLAQADHQLRVRFANLQHKLMLWALVLMTTVIVIIYLFIGFYLSVRQAIREISGVTRLLAQGDLRHGIKSLGRDELGDLAQDFNLMQVRMRELISEVKNFSSSTQDKAVHVSEHALSSQQSTEQQSSRLELIATSMVELVSSVQEVSASSNTTADKASQAGQKCRDGSIQVGRAMAGINNLFHELNDSLASINAVENESQAISKAVGLIKSVSEQTNLLALNAAIEAARAGDQGRGFAVVADEVRSLAIHSHKLTGEIHANISRLQQEVINAVATIRSCHSNASATVDEVTRAAGFFDEITCGMTQIIDQNIQIASATEEQASVVQGVEQNTFEIKALSESTASQAVSTVNISNEVAIMTRDLHGLIANFKV</sequence>
<dbReference type="PANTHER" id="PTHR32089:SF120">
    <property type="entry name" value="METHYL-ACCEPTING CHEMOTAXIS PROTEIN TLPQ"/>
    <property type="match status" value="1"/>
</dbReference>
<dbReference type="CDD" id="cd11386">
    <property type="entry name" value="MCP_signal"/>
    <property type="match status" value="1"/>
</dbReference>
<comment type="similarity">
    <text evidence="9">Belongs to the methyl-accepting chemotaxis (MCP) protein family.</text>
</comment>
<evidence type="ECO:0000313" key="14">
    <source>
        <dbReference type="EMBL" id="BCX67559.1"/>
    </source>
</evidence>
<evidence type="ECO:0000256" key="3">
    <source>
        <dbReference type="ARBA" id="ARBA00022481"/>
    </source>
</evidence>
<dbReference type="CDD" id="cd06225">
    <property type="entry name" value="HAMP"/>
    <property type="match status" value="1"/>
</dbReference>
<name>A0ABM7RQT0_9PSED</name>
<dbReference type="EMBL" id="AP017423">
    <property type="protein sequence ID" value="BCX67559.1"/>
    <property type="molecule type" value="Genomic_DNA"/>
</dbReference>
<dbReference type="Proteomes" id="UP000218595">
    <property type="component" value="Chromosome"/>
</dbReference>
<comment type="subcellular location">
    <subcellularLocation>
        <location evidence="1">Cell membrane</location>
    </subcellularLocation>
</comment>
<dbReference type="InterPro" id="IPR004090">
    <property type="entry name" value="Chemotax_Me-accpt_rcpt"/>
</dbReference>
<keyword evidence="6 11" id="KW-1133">Transmembrane helix</keyword>
<dbReference type="Pfam" id="PF00672">
    <property type="entry name" value="HAMP"/>
    <property type="match status" value="1"/>
</dbReference>
<dbReference type="PRINTS" id="PR00260">
    <property type="entry name" value="CHEMTRNSDUCR"/>
</dbReference>
<dbReference type="PROSITE" id="PS50885">
    <property type="entry name" value="HAMP"/>
    <property type="match status" value="1"/>
</dbReference>
<dbReference type="SUPFAM" id="SSF58104">
    <property type="entry name" value="Methyl-accepting chemotaxis protein (MCP) signaling domain"/>
    <property type="match status" value="1"/>
</dbReference>
<reference evidence="14 15" key="1">
    <citation type="submission" date="2016-04" db="EMBL/GenBank/DDBJ databases">
        <title>Complete genome sequence of Pseudomonas sp. LAB-08 isolated from TCE contaminated aquifer soil.</title>
        <authorList>
            <person name="Dohra H."/>
            <person name="Suzuki K."/>
            <person name="Fatma A."/>
            <person name="Inuzuka Y."/>
            <person name="Honjo M."/>
            <person name="Tashiro Y."/>
            <person name="Futamata H."/>
        </authorList>
    </citation>
    <scope>NUCLEOTIDE SEQUENCE [LARGE SCALE GENOMIC DNA]</scope>
    <source>
        <strain evidence="14 15">LAB-08</strain>
    </source>
</reference>
<evidence type="ECO:0000256" key="11">
    <source>
        <dbReference type="SAM" id="Phobius"/>
    </source>
</evidence>
<dbReference type="InterPro" id="IPR003660">
    <property type="entry name" value="HAMP_dom"/>
</dbReference>
<organism evidence="14 15">
    <name type="scientific">Pseudomonas izuensis</name>
    <dbReference type="NCBI Taxonomy" id="2684212"/>
    <lineage>
        <taxon>Bacteria</taxon>
        <taxon>Pseudomonadati</taxon>
        <taxon>Pseudomonadota</taxon>
        <taxon>Gammaproteobacteria</taxon>
        <taxon>Pseudomonadales</taxon>
        <taxon>Pseudomonadaceae</taxon>
        <taxon>Pseudomonas</taxon>
    </lineage>
</organism>
<keyword evidence="8 10" id="KW-0807">Transducer</keyword>
<dbReference type="PANTHER" id="PTHR32089">
    <property type="entry name" value="METHYL-ACCEPTING CHEMOTAXIS PROTEIN MCPB"/>
    <property type="match status" value="1"/>
</dbReference>
<evidence type="ECO:0000256" key="9">
    <source>
        <dbReference type="ARBA" id="ARBA00029447"/>
    </source>
</evidence>
<evidence type="ECO:0000256" key="7">
    <source>
        <dbReference type="ARBA" id="ARBA00023136"/>
    </source>
</evidence>
<evidence type="ECO:0000256" key="2">
    <source>
        <dbReference type="ARBA" id="ARBA00022475"/>
    </source>
</evidence>
<evidence type="ECO:0000256" key="1">
    <source>
        <dbReference type="ARBA" id="ARBA00004236"/>
    </source>
</evidence>
<keyword evidence="5 11" id="KW-0812">Transmembrane</keyword>
<dbReference type="Pfam" id="PF00015">
    <property type="entry name" value="MCPsignal"/>
    <property type="match status" value="1"/>
</dbReference>
<dbReference type="InterPro" id="IPR004089">
    <property type="entry name" value="MCPsignal_dom"/>
</dbReference>
<feature type="domain" description="HAMP" evidence="13">
    <location>
        <begin position="332"/>
        <end position="384"/>
    </location>
</feature>
<keyword evidence="15" id="KW-1185">Reference proteome</keyword>
<accession>A0ABM7RQT0</accession>
<feature type="transmembrane region" description="Helical" evidence="11">
    <location>
        <begin position="14"/>
        <end position="34"/>
    </location>
</feature>
<keyword evidence="7 11" id="KW-0472">Membrane</keyword>
<gene>
    <name evidence="14" type="ORF">LAB08_R21940</name>
</gene>
<evidence type="ECO:0000256" key="4">
    <source>
        <dbReference type="ARBA" id="ARBA00022500"/>
    </source>
</evidence>
<evidence type="ECO:0000256" key="10">
    <source>
        <dbReference type="PROSITE-ProRule" id="PRU00284"/>
    </source>
</evidence>
<evidence type="ECO:0000256" key="6">
    <source>
        <dbReference type="ARBA" id="ARBA00022989"/>
    </source>
</evidence>